<accession>A0ABZ0W6E5</accession>
<dbReference type="RefSeq" id="WP_114792734.1">
    <property type="nucleotide sequence ID" value="NZ_CP139960.1"/>
</dbReference>
<name>A0ABZ0W6E5_9BACT</name>
<protein>
    <submittedName>
        <fullName evidence="1">Uncharacterized protein</fullName>
    </submittedName>
</protein>
<evidence type="ECO:0000313" key="1">
    <source>
        <dbReference type="EMBL" id="WQD38812.1"/>
    </source>
</evidence>
<sequence>MVITLLRNNALQIHPVIARTALTDNHIIPDIHFKREVLQWQGLLYPQDLVQAQYGYFNLTQGVFPFFVSTHLPQDLRHQQWPSISIDYDDTKIPGIFFHR</sequence>
<reference evidence="1 2" key="1">
    <citation type="submission" date="2023-12" db="EMBL/GenBank/DDBJ databases">
        <title>Genome sequencing and assembly of bacterial species from a model synthetic community.</title>
        <authorList>
            <person name="Hogle S.L."/>
        </authorList>
    </citation>
    <scope>NUCLEOTIDE SEQUENCE [LARGE SCALE GENOMIC DNA]</scope>
    <source>
        <strain evidence="1 2">HAMBI_3031</strain>
    </source>
</reference>
<dbReference type="EMBL" id="CP139960">
    <property type="protein sequence ID" value="WQD38812.1"/>
    <property type="molecule type" value="Genomic_DNA"/>
</dbReference>
<keyword evidence="2" id="KW-1185">Reference proteome</keyword>
<evidence type="ECO:0000313" key="2">
    <source>
        <dbReference type="Proteomes" id="UP001325680"/>
    </source>
</evidence>
<gene>
    <name evidence="1" type="ORF">U0035_01470</name>
</gene>
<proteinExistence type="predicted"/>
<dbReference type="Proteomes" id="UP001325680">
    <property type="component" value="Chromosome"/>
</dbReference>
<organism evidence="1 2">
    <name type="scientific">Niabella yanshanensis</name>
    <dbReference type="NCBI Taxonomy" id="577386"/>
    <lineage>
        <taxon>Bacteria</taxon>
        <taxon>Pseudomonadati</taxon>
        <taxon>Bacteroidota</taxon>
        <taxon>Chitinophagia</taxon>
        <taxon>Chitinophagales</taxon>
        <taxon>Chitinophagaceae</taxon>
        <taxon>Niabella</taxon>
    </lineage>
</organism>